<dbReference type="Proteomes" id="UP001329915">
    <property type="component" value="Chromosome"/>
</dbReference>
<dbReference type="EMBL" id="CP121694">
    <property type="protein sequence ID" value="WRO21067.1"/>
    <property type="molecule type" value="Genomic_DNA"/>
</dbReference>
<keyword evidence="2" id="KW-1185">Reference proteome</keyword>
<dbReference type="KEGG" id="dbc:MFMK1_000861"/>
<dbReference type="RefSeq" id="WP_366923925.1">
    <property type="nucleotide sequence ID" value="NZ_CP121694.1"/>
</dbReference>
<accession>A0AAU0ULH9</accession>
<evidence type="ECO:0000313" key="2">
    <source>
        <dbReference type="Proteomes" id="UP001329915"/>
    </source>
</evidence>
<sequence length="76" mass="8884">MANYCFPNLKANIENLKKKDKDYLTGHEGCVELFCKDCDFFREDERDLECGAFKLLKKLMDNKIITPEDIFNVVSD</sequence>
<dbReference type="AlphaFoldDB" id="A0AAU0ULH9"/>
<evidence type="ECO:0000313" key="1">
    <source>
        <dbReference type="EMBL" id="WRO21067.1"/>
    </source>
</evidence>
<name>A0AAU0ULH9_9FIRM</name>
<gene>
    <name evidence="1" type="ORF">MFMK1_000861</name>
</gene>
<organism evidence="1 2">
    <name type="scientific">Metallumcola ferriviriculae</name>
    <dbReference type="NCBI Taxonomy" id="3039180"/>
    <lineage>
        <taxon>Bacteria</taxon>
        <taxon>Bacillati</taxon>
        <taxon>Bacillota</taxon>
        <taxon>Clostridia</taxon>
        <taxon>Neomoorellales</taxon>
        <taxon>Desulfitibacteraceae</taxon>
        <taxon>Metallumcola</taxon>
    </lineage>
</organism>
<proteinExistence type="predicted"/>
<reference evidence="1 2" key="1">
    <citation type="submission" date="2023-04" db="EMBL/GenBank/DDBJ databases">
        <authorList>
            <person name="Hsu D."/>
        </authorList>
    </citation>
    <scope>NUCLEOTIDE SEQUENCE [LARGE SCALE GENOMIC DNA]</scope>
    <source>
        <strain evidence="1 2">MK1</strain>
    </source>
</reference>
<protein>
    <submittedName>
        <fullName evidence="1">Uncharacterized protein</fullName>
    </submittedName>
</protein>